<reference evidence="2 3" key="1">
    <citation type="submission" date="2019-07" db="EMBL/GenBank/DDBJ databases">
        <title>Whole genome shotgun sequence of Cellulomonas aerilata NBRC 106308.</title>
        <authorList>
            <person name="Hosoyama A."/>
            <person name="Uohara A."/>
            <person name="Ohji S."/>
            <person name="Ichikawa N."/>
        </authorList>
    </citation>
    <scope>NUCLEOTIDE SEQUENCE [LARGE SCALE GENOMIC DNA]</scope>
    <source>
        <strain evidence="2 3">NBRC 106308</strain>
    </source>
</reference>
<comment type="caution">
    <text evidence="2">The sequence shown here is derived from an EMBL/GenBank/DDBJ whole genome shotgun (WGS) entry which is preliminary data.</text>
</comment>
<feature type="transmembrane region" description="Helical" evidence="1">
    <location>
        <begin position="53"/>
        <end position="71"/>
    </location>
</feature>
<evidence type="ECO:0000256" key="1">
    <source>
        <dbReference type="SAM" id="Phobius"/>
    </source>
</evidence>
<accession>A0A512DEQ8</accession>
<dbReference type="Proteomes" id="UP000321181">
    <property type="component" value="Unassembled WGS sequence"/>
</dbReference>
<keyword evidence="3" id="KW-1185">Reference proteome</keyword>
<evidence type="ECO:0000313" key="3">
    <source>
        <dbReference type="Proteomes" id="UP000321181"/>
    </source>
</evidence>
<dbReference type="AlphaFoldDB" id="A0A512DEQ8"/>
<evidence type="ECO:0000313" key="2">
    <source>
        <dbReference type="EMBL" id="GEO34958.1"/>
    </source>
</evidence>
<organism evidence="2 3">
    <name type="scientific">Cellulomonas aerilata</name>
    <dbReference type="NCBI Taxonomy" id="515326"/>
    <lineage>
        <taxon>Bacteria</taxon>
        <taxon>Bacillati</taxon>
        <taxon>Actinomycetota</taxon>
        <taxon>Actinomycetes</taxon>
        <taxon>Micrococcales</taxon>
        <taxon>Cellulomonadaceae</taxon>
        <taxon>Cellulomonas</taxon>
    </lineage>
</organism>
<dbReference type="EMBL" id="BJYY01000016">
    <property type="protein sequence ID" value="GEO34958.1"/>
    <property type="molecule type" value="Genomic_DNA"/>
</dbReference>
<proteinExistence type="predicted"/>
<protein>
    <submittedName>
        <fullName evidence="2">Uncharacterized protein</fullName>
    </submittedName>
</protein>
<keyword evidence="1" id="KW-1133">Transmembrane helix</keyword>
<gene>
    <name evidence="2" type="ORF">CAE01nite_26830</name>
</gene>
<feature type="transmembrane region" description="Helical" evidence="1">
    <location>
        <begin position="20"/>
        <end position="41"/>
    </location>
</feature>
<name>A0A512DEQ8_9CELL</name>
<keyword evidence="1" id="KW-0472">Membrane</keyword>
<sequence>MSGSRRSVSVAKVSPGLRAFGWTFTLGLNGMLAVQAVTHGWADHKNLLETAPIFGGLLGAWISVWSMGIMVKETELTLTGFWHVWKGNPWAVQGAINRGALDLQVRQKTGPSADDVQIEVAAIQGSLIEELRGNVRAAGAIRRLRNVQAATPHEFTPALRRRVRYEVALWIGGAASAQWLLADYLWSRG</sequence>
<keyword evidence="1" id="KW-0812">Transmembrane</keyword>